<protein>
    <submittedName>
        <fullName evidence="1">Uncharacterized protein</fullName>
    </submittedName>
</protein>
<dbReference type="Proteomes" id="UP000834503">
    <property type="component" value="Unassembled WGS sequence"/>
</dbReference>
<dbReference type="EMBL" id="CAIIUA010000002">
    <property type="protein sequence ID" value="CAC9251830.1"/>
    <property type="molecule type" value="Genomic_DNA"/>
</dbReference>
<evidence type="ECO:0000313" key="3">
    <source>
        <dbReference type="Proteomes" id="UP000834503"/>
    </source>
</evidence>
<name>A0A9N8GUV2_9ENTR</name>
<sequence length="95" mass="10214">MLTADLLRWLRLKGIVFVFYGGKALAANEASDKETWHSALEGLLADFLKNDNMPESVAYDLVRSIESGLFDLNGIKPESAGTAVAQAIASSKGKV</sequence>
<organism evidence="1 3">
    <name type="scientific">Citrobacter werkmanii</name>
    <dbReference type="NCBI Taxonomy" id="67827"/>
    <lineage>
        <taxon>Bacteria</taxon>
        <taxon>Pseudomonadati</taxon>
        <taxon>Pseudomonadota</taxon>
        <taxon>Gammaproteobacteria</taxon>
        <taxon>Enterobacterales</taxon>
        <taxon>Enterobacteriaceae</taxon>
        <taxon>Citrobacter</taxon>
        <taxon>Citrobacter freundii complex</taxon>
    </lineage>
</organism>
<proteinExistence type="predicted"/>
<comment type="caution">
    <text evidence="1">The sequence shown here is derived from an EMBL/GenBank/DDBJ whole genome shotgun (WGS) entry which is preliminary data.</text>
</comment>
<dbReference type="AlphaFoldDB" id="A0A9N8GUV2"/>
<evidence type="ECO:0000313" key="2">
    <source>
        <dbReference type="EMBL" id="CAC9251830.1"/>
    </source>
</evidence>
<dbReference type="EMBL" id="CAHPQX010000056">
    <property type="protein sequence ID" value="CAB5608887.1"/>
    <property type="molecule type" value="Genomic_DNA"/>
</dbReference>
<dbReference type="RefSeq" id="WP_234430141.1">
    <property type="nucleotide sequence ID" value="NZ_CAHPQT010000079.1"/>
</dbReference>
<gene>
    <name evidence="1" type="ORF">GHA_05619</name>
    <name evidence="2" type="ORF">TML_05209</name>
</gene>
<dbReference type="Proteomes" id="UP000837205">
    <property type="component" value="Unassembled WGS sequence"/>
</dbReference>
<reference evidence="1" key="1">
    <citation type="submission" date="2020-05" db="EMBL/GenBank/DDBJ databases">
        <authorList>
            <person name="Delgado-Blas J."/>
        </authorList>
    </citation>
    <scope>NUCLEOTIDE SEQUENCE</scope>
    <source>
        <strain evidence="1">BB1459</strain>
        <strain evidence="2">BB1480</strain>
    </source>
</reference>
<evidence type="ECO:0000313" key="4">
    <source>
        <dbReference type="Proteomes" id="UP000837205"/>
    </source>
</evidence>
<keyword evidence="4" id="KW-1185">Reference proteome</keyword>
<evidence type="ECO:0000313" key="1">
    <source>
        <dbReference type="EMBL" id="CAB5608887.1"/>
    </source>
</evidence>
<accession>A0A9N8GUV2</accession>